<gene>
    <name evidence="1" type="ORF">TRFO_17403</name>
</gene>
<dbReference type="VEuPathDB" id="TrichDB:TRFO_17403"/>
<keyword evidence="2" id="KW-1185">Reference proteome</keyword>
<proteinExistence type="predicted"/>
<reference evidence="1" key="1">
    <citation type="submission" date="2016-10" db="EMBL/GenBank/DDBJ databases">
        <authorList>
            <person name="Benchimol M."/>
            <person name="Almeida L.G."/>
            <person name="Vasconcelos A.T."/>
            <person name="Perreira-Neves A."/>
            <person name="Rosa I.A."/>
            <person name="Tasca T."/>
            <person name="Bogo M.R."/>
            <person name="de Souza W."/>
        </authorList>
    </citation>
    <scope>NUCLEOTIDE SEQUENCE [LARGE SCALE GENOMIC DNA]</scope>
    <source>
        <strain evidence="1">K</strain>
    </source>
</reference>
<dbReference type="AlphaFoldDB" id="A0A1J4KN79"/>
<evidence type="ECO:0000313" key="2">
    <source>
        <dbReference type="Proteomes" id="UP000179807"/>
    </source>
</evidence>
<dbReference type="GeneID" id="94834268"/>
<protein>
    <submittedName>
        <fullName evidence="1">Uncharacterized protein</fullName>
    </submittedName>
</protein>
<accession>A0A1J4KN79</accession>
<comment type="caution">
    <text evidence="1">The sequence shown here is derived from an EMBL/GenBank/DDBJ whole genome shotgun (WGS) entry which is preliminary data.</text>
</comment>
<dbReference type="Proteomes" id="UP000179807">
    <property type="component" value="Unassembled WGS sequence"/>
</dbReference>
<organism evidence="1 2">
    <name type="scientific">Tritrichomonas foetus</name>
    <dbReference type="NCBI Taxonomy" id="1144522"/>
    <lineage>
        <taxon>Eukaryota</taxon>
        <taxon>Metamonada</taxon>
        <taxon>Parabasalia</taxon>
        <taxon>Tritrichomonadida</taxon>
        <taxon>Tritrichomonadidae</taxon>
        <taxon>Tritrichomonas</taxon>
    </lineage>
</organism>
<sequence length="464" mass="53714">MNVTTRKPSNSTFYFTNTSISENVCELLELALDETDFEISRSAMKILYCKNAQILEAISESNYLSHNALKYLSGSDEITDLQISKLAEITEICVSTLPEYIEYYSYITKFLKFTENENVTMTILNLLENNDDLITIHLYFDTIGFVSKVIKHIIDLRVCQIQGRRLGNLFLILKKCFMNEKLSEKCQSPSIIEIITDINSDDDPFVLKQQWELIYEMSNLPCFEKNDENLIEYAISFISIDSLDFFYEYQVFAMDFLTKIFQQENSNSNHCAGDKDTQYRKISHNTNGSLSIIDFEFLCNILKNVFKKFPNHTIALSSAVNLVISMLNCQESFEIAYRTFIPFFIKCIDDQNDNNFTSNSDSASENTEVNDVSQFIKDNHKLKITERLLKTYAINAIKKIIELGDSNEIVFEKIENDDDFVKVCNDTVFNYDKIRIKNYGGKSKNLRLLSFRNMPTIKIPKTVE</sequence>
<dbReference type="EMBL" id="MLAK01000558">
    <property type="protein sequence ID" value="OHT12691.1"/>
    <property type="molecule type" value="Genomic_DNA"/>
</dbReference>
<dbReference type="RefSeq" id="XP_068365827.1">
    <property type="nucleotide sequence ID" value="XM_068499564.1"/>
</dbReference>
<name>A0A1J4KN79_9EUKA</name>
<evidence type="ECO:0000313" key="1">
    <source>
        <dbReference type="EMBL" id="OHT12691.1"/>
    </source>
</evidence>